<dbReference type="EMBL" id="BBZA01000226">
    <property type="protein sequence ID" value="GAP64144.1"/>
    <property type="molecule type" value="Genomic_DNA"/>
</dbReference>
<dbReference type="Proteomes" id="UP000037784">
    <property type="component" value="Unassembled WGS sequence"/>
</dbReference>
<dbReference type="RefSeq" id="WP_082374410.1">
    <property type="nucleotide sequence ID" value="NZ_BBZA01000226.1"/>
</dbReference>
<keyword evidence="1" id="KW-0676">Redox-active center</keyword>
<dbReference type="Gene3D" id="3.40.30.10">
    <property type="entry name" value="Glutaredoxin"/>
    <property type="match status" value="1"/>
</dbReference>
<gene>
    <name evidence="2" type="ORF">ARMA_2567</name>
</gene>
<dbReference type="Pfam" id="PF10262">
    <property type="entry name" value="Rdx"/>
    <property type="match status" value="1"/>
</dbReference>
<organism evidence="2 3">
    <name type="scientific">Ardenticatena maritima</name>
    <dbReference type="NCBI Taxonomy" id="872965"/>
    <lineage>
        <taxon>Bacteria</taxon>
        <taxon>Bacillati</taxon>
        <taxon>Chloroflexota</taxon>
        <taxon>Ardenticatenia</taxon>
        <taxon>Ardenticatenales</taxon>
        <taxon>Ardenticatenaceae</taxon>
        <taxon>Ardenticatena</taxon>
    </lineage>
</organism>
<protein>
    <submittedName>
        <fullName evidence="2">Selenoprotein W-related protein</fullName>
    </submittedName>
</protein>
<accession>A0A0M9UDL3</accession>
<keyword evidence="3" id="KW-1185">Reference proteome</keyword>
<evidence type="ECO:0000313" key="2">
    <source>
        <dbReference type="EMBL" id="GAP64144.1"/>
    </source>
</evidence>
<proteinExistence type="predicted"/>
<evidence type="ECO:0000256" key="1">
    <source>
        <dbReference type="ARBA" id="ARBA00023284"/>
    </source>
</evidence>
<evidence type="ECO:0000313" key="3">
    <source>
        <dbReference type="Proteomes" id="UP000037784"/>
    </source>
</evidence>
<dbReference type="SUPFAM" id="SSF52833">
    <property type="entry name" value="Thioredoxin-like"/>
    <property type="match status" value="1"/>
</dbReference>
<reference evidence="2 3" key="1">
    <citation type="journal article" date="2015" name="Genome Announc.">
        <title>Draft Genome Sequence of a Heterotrophic Facultative Anaerobic Thermophilic Bacterium, Ardenticatena maritima Strain 110ST.</title>
        <authorList>
            <person name="Kawaichi S."/>
            <person name="Yoshida T."/>
            <person name="Sako Y."/>
            <person name="Nakamura R."/>
        </authorList>
    </citation>
    <scope>NUCLEOTIDE SEQUENCE [LARGE SCALE GENOMIC DNA]</scope>
    <source>
        <strain evidence="2 3">110S</strain>
    </source>
</reference>
<dbReference type="InterPro" id="IPR011893">
    <property type="entry name" value="Selenoprotein_Rdx-typ"/>
</dbReference>
<reference evidence="3" key="2">
    <citation type="submission" date="2015-08" db="EMBL/GenBank/DDBJ databases">
        <title>Draft Genome Sequence of a Heterotrophic Facultative Anaerobic Bacterium Ardenticatena maritima Strain 110S.</title>
        <authorList>
            <person name="Kawaichi S."/>
            <person name="Yoshida T."/>
            <person name="Sako Y."/>
            <person name="Nakamura R."/>
        </authorList>
    </citation>
    <scope>NUCLEOTIDE SEQUENCE [LARGE SCALE GENOMIC DNA]</scope>
    <source>
        <strain evidence="3">110S</strain>
    </source>
</reference>
<dbReference type="AlphaFoldDB" id="A0A0M9UDL3"/>
<name>A0A0M9UDL3_9CHLR</name>
<dbReference type="InterPro" id="IPR036249">
    <property type="entry name" value="Thioredoxin-like_sf"/>
</dbReference>
<sequence length="73" mass="7999">MPRAVSLTDKLLSEFQHHIESFTLIPSSGGVFEVAVDGTLIYSKKETGRHAVYAEVREAFLKVVPHAAQDADS</sequence>
<dbReference type="STRING" id="872965.SE16_01295"/>
<comment type="caution">
    <text evidence="2">The sequence shown here is derived from an EMBL/GenBank/DDBJ whole genome shotgun (WGS) entry which is preliminary data.</text>
</comment>
<dbReference type="InParanoid" id="A0A0M9UDL3"/>
<dbReference type="NCBIfam" id="TIGR02174">
    <property type="entry name" value="CXXU_selWTH"/>
    <property type="match status" value="1"/>
</dbReference>